<evidence type="ECO:0000256" key="2">
    <source>
        <dbReference type="ARBA" id="ARBA00007637"/>
    </source>
</evidence>
<dbReference type="InterPro" id="IPR001509">
    <property type="entry name" value="Epimerase_deHydtase"/>
</dbReference>
<organism evidence="4 5">
    <name type="scientific">Pandoraea fibrosis</name>
    <dbReference type="NCBI Taxonomy" id="1891094"/>
    <lineage>
        <taxon>Bacteria</taxon>
        <taxon>Pseudomonadati</taxon>
        <taxon>Pseudomonadota</taxon>
        <taxon>Betaproteobacteria</taxon>
        <taxon>Burkholderiales</taxon>
        <taxon>Burkholderiaceae</taxon>
        <taxon>Pandoraea</taxon>
    </lineage>
</organism>
<gene>
    <name evidence="4" type="ORF">PI93_015550</name>
</gene>
<reference evidence="4 5" key="1">
    <citation type="journal article" date="2015" name="Genome Announc.">
        <title>Genome Sequences of Two Pandoraea pnomenusa Isolates Recovered 11 Months Apart from a Cystic Fibrosis Patient.</title>
        <authorList>
            <person name="Ee R."/>
            <person name="Ambrose M."/>
            <person name="Lazenby J."/>
            <person name="Williams P."/>
            <person name="Chan K.G."/>
            <person name="Roddam L."/>
        </authorList>
    </citation>
    <scope>NUCLEOTIDE SEQUENCE [LARGE SCALE GENOMIC DNA]</scope>
    <source>
        <strain evidence="4 5">6399</strain>
    </source>
</reference>
<dbReference type="EMBL" id="CP047385">
    <property type="protein sequence ID" value="QHF13900.1"/>
    <property type="molecule type" value="Genomic_DNA"/>
</dbReference>
<evidence type="ECO:0000259" key="3">
    <source>
        <dbReference type="Pfam" id="PF01370"/>
    </source>
</evidence>
<evidence type="ECO:0000313" key="4">
    <source>
        <dbReference type="EMBL" id="QHF13900.1"/>
    </source>
</evidence>
<dbReference type="RefSeq" id="WP_039365639.1">
    <property type="nucleotide sequence ID" value="NZ_CP047385.1"/>
</dbReference>
<dbReference type="Proteomes" id="UP000035080">
    <property type="component" value="Chromosome"/>
</dbReference>
<dbReference type="SUPFAM" id="SSF51735">
    <property type="entry name" value="NAD(P)-binding Rossmann-fold domains"/>
    <property type="match status" value="1"/>
</dbReference>
<evidence type="ECO:0000313" key="5">
    <source>
        <dbReference type="Proteomes" id="UP000035080"/>
    </source>
</evidence>
<protein>
    <submittedName>
        <fullName evidence="4">NAD-dependent epimerase/dehydratase family protein</fullName>
    </submittedName>
</protein>
<sequence length="266" mass="28924">MKTLLVTGAAGGVAARVRPWLREHYHLRLMDLREPLDLAENESVIVGDITEADTVRRAAQGVDGILHLACSYSLDITFEATLDANYRAQLYLLDACREFGISRFIFASSHHTVGHHRIDGFAGDDAPVAPDGFYALSKVFGEAACALYSHRHGIKSLSIRIGNADLKVADGRRQHIWVSGRDMAQLVRIGLEHADIGADVVYGVSRCPAPFFENRRAVELGYVPQDDASDNLSPEFVPRAQMPASSGPDHVGGPYVPKPLVVGVPS</sequence>
<dbReference type="InterPro" id="IPR036291">
    <property type="entry name" value="NAD(P)-bd_dom_sf"/>
</dbReference>
<keyword evidence="5" id="KW-1185">Reference proteome</keyword>
<comment type="similarity">
    <text evidence="2">Belongs to the NAD(P)-dependent epimerase/dehydratase family.</text>
</comment>
<proteinExistence type="inferred from homology"/>
<accession>A0ABX6HTS7</accession>
<dbReference type="Gene3D" id="3.40.50.720">
    <property type="entry name" value="NAD(P)-binding Rossmann-like Domain"/>
    <property type="match status" value="1"/>
</dbReference>
<name>A0ABX6HTS7_9BURK</name>
<dbReference type="Pfam" id="PF01370">
    <property type="entry name" value="Epimerase"/>
    <property type="match status" value="1"/>
</dbReference>
<dbReference type="PANTHER" id="PTHR43000">
    <property type="entry name" value="DTDP-D-GLUCOSE 4,6-DEHYDRATASE-RELATED"/>
    <property type="match status" value="1"/>
</dbReference>
<feature type="domain" description="NAD-dependent epimerase/dehydratase" evidence="3">
    <location>
        <begin position="5"/>
        <end position="163"/>
    </location>
</feature>
<comment type="pathway">
    <text evidence="1">Bacterial outer membrane biogenesis; LPS O-antigen biosynthesis.</text>
</comment>
<evidence type="ECO:0000256" key="1">
    <source>
        <dbReference type="ARBA" id="ARBA00005125"/>
    </source>
</evidence>